<keyword evidence="10" id="KW-1185">Reference proteome</keyword>
<feature type="compositionally biased region" description="Polar residues" evidence="8">
    <location>
        <begin position="669"/>
        <end position="678"/>
    </location>
</feature>
<dbReference type="InterPro" id="IPR036026">
    <property type="entry name" value="Seven-hairpin_glycosidases"/>
</dbReference>
<reference evidence="10" key="1">
    <citation type="submission" date="2014-03" db="EMBL/GenBank/DDBJ databases">
        <title>The Genome Sequence of Puccinia striiformis f. sp. tritici PST-78.</title>
        <authorList>
            <consortium name="The Broad Institute Genome Sequencing Platform"/>
            <person name="Cuomo C."/>
            <person name="Hulbert S."/>
            <person name="Chen X."/>
            <person name="Walker B."/>
            <person name="Young S.K."/>
            <person name="Zeng Q."/>
            <person name="Gargeya S."/>
            <person name="Fitzgerald M."/>
            <person name="Haas B."/>
            <person name="Abouelleil A."/>
            <person name="Alvarado L."/>
            <person name="Arachchi H.M."/>
            <person name="Berlin A.M."/>
            <person name="Chapman S.B."/>
            <person name="Goldberg J."/>
            <person name="Griggs A."/>
            <person name="Gujja S."/>
            <person name="Hansen M."/>
            <person name="Howarth C."/>
            <person name="Imamovic A."/>
            <person name="Larimer J."/>
            <person name="McCowan C."/>
            <person name="Montmayeur A."/>
            <person name="Murphy C."/>
            <person name="Neiman D."/>
            <person name="Pearson M."/>
            <person name="Priest M."/>
            <person name="Roberts A."/>
            <person name="Saif S."/>
            <person name="Shea T."/>
            <person name="Sisk P."/>
            <person name="Sykes S."/>
            <person name="Wortman J."/>
            <person name="Nusbaum C."/>
            <person name="Birren B."/>
        </authorList>
    </citation>
    <scope>NUCLEOTIDE SEQUENCE [LARGE SCALE GENOMIC DNA]</scope>
    <source>
        <strain evidence="10">race PST-78</strain>
    </source>
</reference>
<evidence type="ECO:0000256" key="8">
    <source>
        <dbReference type="SAM" id="MobiDB-lite"/>
    </source>
</evidence>
<keyword evidence="7" id="KW-0326">Glycosidase</keyword>
<feature type="compositionally biased region" description="Polar residues" evidence="8">
    <location>
        <begin position="339"/>
        <end position="356"/>
    </location>
</feature>
<dbReference type="InterPro" id="IPR050749">
    <property type="entry name" value="Glycosyl_Hydrolase_47"/>
</dbReference>
<evidence type="ECO:0000256" key="2">
    <source>
        <dbReference type="ARBA" id="ARBA00004922"/>
    </source>
</evidence>
<evidence type="ECO:0000256" key="7">
    <source>
        <dbReference type="RuleBase" id="RU361193"/>
    </source>
</evidence>
<sequence>MGGLISAYDLSGDELMLERAKELAEWLVPALVTSSGLPSSSNRYEIHRNPSGKHTGRVCIAEIGSLTLEFTRLSQLTSKEFYYDVVQKITDLSDSDQWISSSRLGTLFPTHLNPQSPQSLSGQYTFGVMANSYYKYLIKHQLSQGTNSQYSKMYTSAIESAREHLIRTYNLESNGGKNLTVIGDIAWGMFNPSLNHLTCFLGAMIGLGSQLLGWKQDLDLALEHADACVWAYESTTTGVGPEQITIVEGDEQTQWQLVIYKEVGRIGHAASNWNGTGSEEGQVSVATAVLEQAKRERATNQAYLVSKAAKGLLARQRGRRDVNTAILAEKRVAAEANTISPTTEQPQPVASGSGTFTVPAEPAEEENMSFNNIFGDGPPVGPTAAAPEAEAKKPLTGGKIWPKDHLHVKMDSAHLQNFPERYKKAAEMEGVNNCGMAMQIGNFVENSEDLADIGEMKGYKAEDWEELKKEMIAKWGKGVKHYKEGDLLKLAMERLKGGGVTMIEAYREYTAAFDRVLRYLNKNKIVIGISGMAKRSYLRVFKEEDRGKIHWQLFIKGLIAMAVDGRVTALPEMDVICEAIQWELKLGCMMKEGEVALEQAELRTTGTGTKGTKPVTRANISVLTNQMRDMQLFMHRKATSAAPFCRPDPVTVSSAGPSGPTPAPVAQLSYPSGLNFAQGQPVGPRG</sequence>
<comment type="cofactor">
    <cofactor evidence="1">
        <name>Ca(2+)</name>
        <dbReference type="ChEBI" id="CHEBI:29108"/>
    </cofactor>
</comment>
<proteinExistence type="inferred from homology"/>
<dbReference type="AlphaFoldDB" id="A0A0L0VFJ7"/>
<evidence type="ECO:0000256" key="6">
    <source>
        <dbReference type="PIRSR" id="PIRSR601382-3"/>
    </source>
</evidence>
<evidence type="ECO:0000313" key="9">
    <source>
        <dbReference type="EMBL" id="KNE98065.1"/>
    </source>
</evidence>
<dbReference type="PRINTS" id="PR00747">
    <property type="entry name" value="GLYHDRLASE47"/>
</dbReference>
<organism evidence="9 10">
    <name type="scientific">Puccinia striiformis f. sp. tritici PST-78</name>
    <dbReference type="NCBI Taxonomy" id="1165861"/>
    <lineage>
        <taxon>Eukaryota</taxon>
        <taxon>Fungi</taxon>
        <taxon>Dikarya</taxon>
        <taxon>Basidiomycota</taxon>
        <taxon>Pucciniomycotina</taxon>
        <taxon>Pucciniomycetes</taxon>
        <taxon>Pucciniales</taxon>
        <taxon>Pucciniaceae</taxon>
        <taxon>Puccinia</taxon>
    </lineage>
</organism>
<dbReference type="SUPFAM" id="SSF48225">
    <property type="entry name" value="Seven-hairpin glycosidases"/>
    <property type="match status" value="1"/>
</dbReference>
<dbReference type="GO" id="GO:0004571">
    <property type="term" value="F:mannosyl-oligosaccharide 1,2-alpha-mannosidase activity"/>
    <property type="evidence" value="ECO:0007669"/>
    <property type="project" value="InterPro"/>
</dbReference>
<dbReference type="GO" id="GO:0005509">
    <property type="term" value="F:calcium ion binding"/>
    <property type="evidence" value="ECO:0007669"/>
    <property type="project" value="InterPro"/>
</dbReference>
<dbReference type="GO" id="GO:0016020">
    <property type="term" value="C:membrane"/>
    <property type="evidence" value="ECO:0007669"/>
    <property type="project" value="InterPro"/>
</dbReference>
<evidence type="ECO:0000256" key="4">
    <source>
        <dbReference type="ARBA" id="ARBA00022801"/>
    </source>
</evidence>
<dbReference type="InterPro" id="IPR012341">
    <property type="entry name" value="6hp_glycosidase-like_sf"/>
</dbReference>
<accession>A0A0L0VFJ7</accession>
<dbReference type="Pfam" id="PF01532">
    <property type="entry name" value="Glyco_hydro_47"/>
    <property type="match status" value="1"/>
</dbReference>
<protein>
    <recommendedName>
        <fullName evidence="7">alpha-1,2-Mannosidase</fullName>
        <ecNumber evidence="7">3.2.1.-</ecNumber>
    </recommendedName>
</protein>
<dbReference type="STRING" id="1165861.A0A0L0VFJ7"/>
<feature type="disulfide bond" evidence="6">
    <location>
        <begin position="199"/>
        <end position="228"/>
    </location>
</feature>
<evidence type="ECO:0000256" key="3">
    <source>
        <dbReference type="ARBA" id="ARBA00007658"/>
    </source>
</evidence>
<dbReference type="EMBL" id="AJIL01000061">
    <property type="protein sequence ID" value="KNE98065.1"/>
    <property type="molecule type" value="Genomic_DNA"/>
</dbReference>
<comment type="similarity">
    <text evidence="3 7">Belongs to the glycosyl hydrolase 47 family.</text>
</comment>
<dbReference type="GO" id="GO:0005975">
    <property type="term" value="P:carbohydrate metabolic process"/>
    <property type="evidence" value="ECO:0007669"/>
    <property type="project" value="InterPro"/>
</dbReference>
<evidence type="ECO:0000256" key="5">
    <source>
        <dbReference type="ARBA" id="ARBA00023157"/>
    </source>
</evidence>
<dbReference type="Proteomes" id="UP000054564">
    <property type="component" value="Unassembled WGS sequence"/>
</dbReference>
<keyword evidence="4 7" id="KW-0378">Hydrolase</keyword>
<dbReference type="PANTHER" id="PTHR11742:SF103">
    <property type="entry name" value="ENDOPLASMIC RETICULUM MANNOSIDASE MNL2-RELATED"/>
    <property type="match status" value="1"/>
</dbReference>
<dbReference type="PANTHER" id="PTHR11742">
    <property type="entry name" value="MANNOSYL-OLIGOSACCHARIDE ALPHA-1,2-MANNOSIDASE-RELATED"/>
    <property type="match status" value="1"/>
</dbReference>
<gene>
    <name evidence="9" type="ORF">PSTG_08739</name>
</gene>
<dbReference type="GO" id="GO:0036503">
    <property type="term" value="P:ERAD pathway"/>
    <property type="evidence" value="ECO:0007669"/>
    <property type="project" value="UniProtKB-ARBA"/>
</dbReference>
<dbReference type="GO" id="GO:0005783">
    <property type="term" value="C:endoplasmic reticulum"/>
    <property type="evidence" value="ECO:0007669"/>
    <property type="project" value="TreeGrafter"/>
</dbReference>
<dbReference type="InterPro" id="IPR001382">
    <property type="entry name" value="Glyco_hydro_47"/>
</dbReference>
<dbReference type="EC" id="3.2.1.-" evidence="7"/>
<name>A0A0L0VFJ7_9BASI</name>
<dbReference type="Gene3D" id="1.50.10.10">
    <property type="match status" value="1"/>
</dbReference>
<comment type="pathway">
    <text evidence="2">Protein modification; protein glycosylation.</text>
</comment>
<feature type="region of interest" description="Disordered" evidence="8">
    <location>
        <begin position="651"/>
        <end position="686"/>
    </location>
</feature>
<feature type="region of interest" description="Disordered" evidence="8">
    <location>
        <begin position="339"/>
        <end position="359"/>
    </location>
</feature>
<evidence type="ECO:0000313" key="10">
    <source>
        <dbReference type="Proteomes" id="UP000054564"/>
    </source>
</evidence>
<keyword evidence="5 6" id="KW-1015">Disulfide bond</keyword>
<evidence type="ECO:0000256" key="1">
    <source>
        <dbReference type="ARBA" id="ARBA00001913"/>
    </source>
</evidence>
<comment type="caution">
    <text evidence="9">The sequence shown here is derived from an EMBL/GenBank/DDBJ whole genome shotgun (WGS) entry which is preliminary data.</text>
</comment>